<dbReference type="InterPro" id="IPR008030">
    <property type="entry name" value="NmrA-like"/>
</dbReference>
<dbReference type="OrthoDB" id="9780595at2"/>
<dbReference type="STRING" id="551995.SAMN05192574_102238"/>
<dbReference type="Pfam" id="PF05368">
    <property type="entry name" value="NmrA"/>
    <property type="match status" value="1"/>
</dbReference>
<dbReference type="Gene3D" id="3.90.25.10">
    <property type="entry name" value="UDP-galactose 4-epimerase, domain 1"/>
    <property type="match status" value="1"/>
</dbReference>
<dbReference type="InterPro" id="IPR051604">
    <property type="entry name" value="Ergot_Alk_Oxidoreductase"/>
</dbReference>
<feature type="domain" description="NmrA-like" evidence="1">
    <location>
        <begin position="2"/>
        <end position="233"/>
    </location>
</feature>
<organism evidence="2 3">
    <name type="scientific">Mucilaginibacter gossypiicola</name>
    <dbReference type="NCBI Taxonomy" id="551995"/>
    <lineage>
        <taxon>Bacteria</taxon>
        <taxon>Pseudomonadati</taxon>
        <taxon>Bacteroidota</taxon>
        <taxon>Sphingobacteriia</taxon>
        <taxon>Sphingobacteriales</taxon>
        <taxon>Sphingobacteriaceae</taxon>
        <taxon>Mucilaginibacter</taxon>
    </lineage>
</organism>
<evidence type="ECO:0000313" key="2">
    <source>
        <dbReference type="EMBL" id="SEN03151.1"/>
    </source>
</evidence>
<sequence length="280" mass="31404">MKNNILLFNGSGTISKLTAENLIRQNVFFSTTSRGNVNLFPGIPNFQVDLQTGEGLPAALANIDAILLVTPDNDEQAKMELRIVDEAVKAGVKNIVKISSMNADKGKYLLGNIHYGIEEYIKLSGVNWTFLRPSVFMQNFTTYYLKDIRSRQLLRLPCGHAPINFIDAKDIANVAALALTSTLFENQSFDIFGPDALSYEDAIAIISAEIGIPLKYEAISNEEYKTIIGEGVTYDRIVDLYNYYRNGYAVGRSDNLIHSTGEPFRSFKSFIKEYRDYFCN</sequence>
<dbReference type="InterPro" id="IPR036291">
    <property type="entry name" value="NAD(P)-bd_dom_sf"/>
</dbReference>
<evidence type="ECO:0000313" key="3">
    <source>
        <dbReference type="Proteomes" id="UP000198942"/>
    </source>
</evidence>
<gene>
    <name evidence="2" type="ORF">SAMN05192574_102238</name>
</gene>
<evidence type="ECO:0000259" key="1">
    <source>
        <dbReference type="Pfam" id="PF05368"/>
    </source>
</evidence>
<accession>A0A1H8D764</accession>
<name>A0A1H8D764_9SPHI</name>
<dbReference type="AlphaFoldDB" id="A0A1H8D764"/>
<dbReference type="SUPFAM" id="SSF51735">
    <property type="entry name" value="NAD(P)-binding Rossmann-fold domains"/>
    <property type="match status" value="1"/>
</dbReference>
<dbReference type="PANTHER" id="PTHR43162:SF1">
    <property type="entry name" value="PRESTALK A DIFFERENTIATION PROTEIN A"/>
    <property type="match status" value="1"/>
</dbReference>
<dbReference type="RefSeq" id="WP_091209254.1">
    <property type="nucleotide sequence ID" value="NZ_FOCL01000002.1"/>
</dbReference>
<proteinExistence type="predicted"/>
<keyword evidence="3" id="KW-1185">Reference proteome</keyword>
<dbReference type="Proteomes" id="UP000198942">
    <property type="component" value="Unassembled WGS sequence"/>
</dbReference>
<dbReference type="EMBL" id="FOCL01000002">
    <property type="protein sequence ID" value="SEN03151.1"/>
    <property type="molecule type" value="Genomic_DNA"/>
</dbReference>
<dbReference type="PANTHER" id="PTHR43162">
    <property type="match status" value="1"/>
</dbReference>
<dbReference type="Gene3D" id="3.40.50.720">
    <property type="entry name" value="NAD(P)-binding Rossmann-like Domain"/>
    <property type="match status" value="1"/>
</dbReference>
<protein>
    <submittedName>
        <fullName evidence="2">Uncharacterized conserved protein YbjT, contains NAD(P)-binding and DUF2867 domains</fullName>
    </submittedName>
</protein>
<reference evidence="3" key="1">
    <citation type="submission" date="2016-10" db="EMBL/GenBank/DDBJ databases">
        <authorList>
            <person name="Varghese N."/>
            <person name="Submissions S."/>
        </authorList>
    </citation>
    <scope>NUCLEOTIDE SEQUENCE [LARGE SCALE GENOMIC DNA]</scope>
    <source>
        <strain evidence="3">Gh-48</strain>
    </source>
</reference>